<reference evidence="3 4" key="1">
    <citation type="submission" date="2017-05" db="EMBL/GenBank/DDBJ databases">
        <title>Sequencing of Escherichia coli that cause persistent and transient Mastitis.</title>
        <authorList>
            <person name="Thacker T.C."/>
            <person name="Lippolis J.D."/>
            <person name="Brunelle B.W."/>
            <person name="Casey T.A."/>
            <person name="Reinhardt T.A."/>
            <person name="Sacco R.E."/>
            <person name="Holman D.B."/>
        </authorList>
    </citation>
    <scope>NUCLEOTIDE SEQUENCE [LARGE SCALE GENOMIC DNA]</scope>
    <source>
        <strain evidence="3 4">ECA-B</strain>
    </source>
</reference>
<gene>
    <name evidence="2" type="ORF">C1Q91_003044</name>
    <name evidence="3" type="ORF">CCS08_07800</name>
</gene>
<feature type="domain" description="GmrSD restriction endonucleases N-terminal" evidence="1">
    <location>
        <begin position="27"/>
        <end position="166"/>
    </location>
</feature>
<dbReference type="EMBL" id="AASCJS010000017">
    <property type="protein sequence ID" value="EFA9846636.1"/>
    <property type="molecule type" value="Genomic_DNA"/>
</dbReference>
<dbReference type="InterPro" id="IPR004919">
    <property type="entry name" value="GmrSD_N"/>
</dbReference>
<dbReference type="Proteomes" id="UP000197270">
    <property type="component" value="Unassembled WGS sequence"/>
</dbReference>
<dbReference type="PANTHER" id="PTHR39639">
    <property type="entry name" value="CHROMOSOME 16, WHOLE GENOME SHOTGUN SEQUENCE"/>
    <property type="match status" value="1"/>
</dbReference>
<dbReference type="PANTHER" id="PTHR39639:SF1">
    <property type="entry name" value="DUF262 DOMAIN-CONTAINING PROTEIN"/>
    <property type="match status" value="1"/>
</dbReference>
<comment type="caution">
    <text evidence="2">The sequence shown here is derived from an EMBL/GenBank/DDBJ whole genome shotgun (WGS) entry which is preliminary data.</text>
</comment>
<accession>A0A0J2EDT3</accession>
<dbReference type="Pfam" id="PF03235">
    <property type="entry name" value="GmrSD_N"/>
    <property type="match status" value="1"/>
</dbReference>
<dbReference type="AlphaFoldDB" id="A0A0J2EDT3"/>
<evidence type="ECO:0000313" key="2">
    <source>
        <dbReference type="EMBL" id="EFA9846636.1"/>
    </source>
</evidence>
<evidence type="ECO:0000313" key="3">
    <source>
        <dbReference type="EMBL" id="OWW56089.1"/>
    </source>
</evidence>
<name>A0A0J2EDT3_ECOLX</name>
<reference evidence="2 5" key="2">
    <citation type="submission" date="2018-08" db="EMBL/GenBank/DDBJ databases">
        <authorList>
            <consortium name="GenomeTrakr network: Whole genome sequencing for foodborne pathogen traceback"/>
        </authorList>
    </citation>
    <scope>NUCLEOTIDE SEQUENCE [LARGE SCALE GENOMIC DNA]</scope>
    <source>
        <strain evidence="2 5">AZ-TG102963</strain>
    </source>
</reference>
<sequence length="342" mass="40403">MEILKRDSNSINIASFWEGFSLGKFNFDPPYQRDSVWDEEKQSFFIDSILRNYPIPPIFLHQKIDDDTGRITFEVVDGKQRLTAIVNFINGQITSASEEEDDELTGVFFSDLSTSKYAEVKKLFWRYQMPIEYIDTEDERIIDSIFDRLNRNGERLNGQELRNAKYHDTDFYKKIVEYSQREYWQKLLEHVDKKRMEDKEFVSELIFTILEDEVFGATQDIIDSLYEKYCTKNGDETNEAFSIFEKTTDYLVDMNIDFKSHKASGVSHLYGIFSYALYCSNNNVPVEEASNRLSTFLDSLWEKDTQHNAELRREYRKTMSSSTKSKTQRSRRIEVLLNLLHD</sequence>
<protein>
    <submittedName>
        <fullName evidence="2">DUF262 domain-containing protein</fullName>
    </submittedName>
</protein>
<evidence type="ECO:0000313" key="5">
    <source>
        <dbReference type="Proteomes" id="UP000523388"/>
    </source>
</evidence>
<dbReference type="RefSeq" id="WP_000404337.1">
    <property type="nucleotide sequence ID" value="NZ_AP024123.1"/>
</dbReference>
<evidence type="ECO:0000259" key="1">
    <source>
        <dbReference type="Pfam" id="PF03235"/>
    </source>
</evidence>
<dbReference type="Proteomes" id="UP000523388">
    <property type="component" value="Unassembled WGS sequence"/>
</dbReference>
<organism evidence="2 5">
    <name type="scientific">Escherichia coli</name>
    <dbReference type="NCBI Taxonomy" id="562"/>
    <lineage>
        <taxon>Bacteria</taxon>
        <taxon>Pseudomonadati</taxon>
        <taxon>Pseudomonadota</taxon>
        <taxon>Gammaproteobacteria</taxon>
        <taxon>Enterobacterales</taxon>
        <taxon>Enterobacteriaceae</taxon>
        <taxon>Escherichia</taxon>
    </lineage>
</organism>
<evidence type="ECO:0000313" key="4">
    <source>
        <dbReference type="Proteomes" id="UP000197270"/>
    </source>
</evidence>
<dbReference type="EMBL" id="NHTF01000017">
    <property type="protein sequence ID" value="OWW56089.1"/>
    <property type="molecule type" value="Genomic_DNA"/>
</dbReference>
<proteinExistence type="predicted"/>